<name>A0ABT3GKC6_9BACT</name>
<reference evidence="2 3" key="1">
    <citation type="submission" date="2022-10" db="EMBL/GenBank/DDBJ databases">
        <title>Luteolibacter arcticus strain CCTCC AB 2014275, whole genome shotgun sequencing project.</title>
        <authorList>
            <person name="Zhao G."/>
            <person name="Shen L."/>
        </authorList>
    </citation>
    <scope>NUCLEOTIDE SEQUENCE [LARGE SCALE GENOMIC DNA]</scope>
    <source>
        <strain evidence="2 3">CCTCC AB 2014275</strain>
    </source>
</reference>
<sequence length="251" mass="25531">MSRITLFMTYWAAISVVHADSRELEVPVTGDTSSAAIVAAEGPASPEEPSDPFAVALAVLNGDASARDQAGSEASPEIMPPLVDSLHSEEHSSVSSAQLAEGKVSSFRIGAGSVEQITVSEADGLWVGITAVDTHVIEIAENGGITAGTYTLIDYEGAIGGAGFSGLVLRGTADLHAELVNNTAETKIELVVSEAAAPAASGTSNPGASGLWSLLGKIGAYLRDDKSVSGNPGIRELLGSAAKDSDQDALQ</sequence>
<organism evidence="2 3">
    <name type="scientific">Luteolibacter arcticus</name>
    <dbReference type="NCBI Taxonomy" id="1581411"/>
    <lineage>
        <taxon>Bacteria</taxon>
        <taxon>Pseudomonadati</taxon>
        <taxon>Verrucomicrobiota</taxon>
        <taxon>Verrucomicrobiia</taxon>
        <taxon>Verrucomicrobiales</taxon>
        <taxon>Verrucomicrobiaceae</taxon>
        <taxon>Luteolibacter</taxon>
    </lineage>
</organism>
<feature type="region of interest" description="Disordered" evidence="1">
    <location>
        <begin position="226"/>
        <end position="251"/>
    </location>
</feature>
<evidence type="ECO:0000313" key="3">
    <source>
        <dbReference type="Proteomes" id="UP001320876"/>
    </source>
</evidence>
<gene>
    <name evidence="2" type="ORF">OKA05_15450</name>
</gene>
<evidence type="ECO:0000256" key="1">
    <source>
        <dbReference type="SAM" id="MobiDB-lite"/>
    </source>
</evidence>
<evidence type="ECO:0008006" key="4">
    <source>
        <dbReference type="Google" id="ProtNLM"/>
    </source>
</evidence>
<dbReference type="RefSeq" id="WP_264488068.1">
    <property type="nucleotide sequence ID" value="NZ_JAPDDT010000006.1"/>
</dbReference>
<proteinExistence type="predicted"/>
<comment type="caution">
    <text evidence="2">The sequence shown here is derived from an EMBL/GenBank/DDBJ whole genome shotgun (WGS) entry which is preliminary data.</text>
</comment>
<accession>A0ABT3GKC6</accession>
<dbReference type="Proteomes" id="UP001320876">
    <property type="component" value="Unassembled WGS sequence"/>
</dbReference>
<keyword evidence="3" id="KW-1185">Reference proteome</keyword>
<protein>
    <recommendedName>
        <fullName evidence="4">SH3 domain-containing protein</fullName>
    </recommendedName>
</protein>
<evidence type="ECO:0000313" key="2">
    <source>
        <dbReference type="EMBL" id="MCW1923962.1"/>
    </source>
</evidence>
<dbReference type="EMBL" id="JAPDDT010000006">
    <property type="protein sequence ID" value="MCW1923962.1"/>
    <property type="molecule type" value="Genomic_DNA"/>
</dbReference>